<sequence length="125" mass="14453">MESQNARDNQGANVALEMHLSLHIRWHLPASMAMYGGNCFEGIDGVTWMLTKNIRRFYLPDTIEVECRSMMAEADLVHMHFGMTALTPSGQTYQNDYQILFQVDESGIFQVWEYFDAHRLMQTLS</sequence>
<accession>A0A5S9N5A5</accession>
<organism evidence="1 2">
    <name type="scientific">BD1-7 clade bacterium</name>
    <dbReference type="NCBI Taxonomy" id="2029982"/>
    <lineage>
        <taxon>Bacteria</taxon>
        <taxon>Pseudomonadati</taxon>
        <taxon>Pseudomonadota</taxon>
        <taxon>Gammaproteobacteria</taxon>
        <taxon>Cellvibrionales</taxon>
        <taxon>Spongiibacteraceae</taxon>
        <taxon>BD1-7 clade</taxon>
    </lineage>
</organism>
<gene>
    <name evidence="1" type="ORF">DPBNPPHM_00801</name>
</gene>
<protein>
    <recommendedName>
        <fullName evidence="3">SnoaL-like domain-containing protein</fullName>
    </recommendedName>
</protein>
<evidence type="ECO:0000313" key="2">
    <source>
        <dbReference type="Proteomes" id="UP000434580"/>
    </source>
</evidence>
<dbReference type="InterPro" id="IPR032710">
    <property type="entry name" value="NTF2-like_dom_sf"/>
</dbReference>
<name>A0A5S9N5A5_9GAMM</name>
<proteinExistence type="predicted"/>
<dbReference type="EMBL" id="CACSII010000001">
    <property type="protein sequence ID" value="CAA0084941.1"/>
    <property type="molecule type" value="Genomic_DNA"/>
</dbReference>
<dbReference type="Proteomes" id="UP000434580">
    <property type="component" value="Unassembled WGS sequence"/>
</dbReference>
<reference evidence="1 2" key="1">
    <citation type="submission" date="2019-11" db="EMBL/GenBank/DDBJ databases">
        <authorList>
            <person name="Holert J."/>
        </authorList>
    </citation>
    <scope>NUCLEOTIDE SEQUENCE [LARGE SCALE GENOMIC DNA]</scope>
    <source>
        <strain evidence="1">BC5_2</strain>
    </source>
</reference>
<dbReference type="SUPFAM" id="SSF54427">
    <property type="entry name" value="NTF2-like"/>
    <property type="match status" value="1"/>
</dbReference>
<evidence type="ECO:0000313" key="1">
    <source>
        <dbReference type="EMBL" id="CAA0084941.1"/>
    </source>
</evidence>
<evidence type="ECO:0008006" key="3">
    <source>
        <dbReference type="Google" id="ProtNLM"/>
    </source>
</evidence>
<dbReference type="OrthoDB" id="1450423at2"/>
<dbReference type="Gene3D" id="3.10.450.50">
    <property type="match status" value="1"/>
</dbReference>
<dbReference type="AlphaFoldDB" id="A0A5S9N5A5"/>